<keyword evidence="3" id="KW-0812">Transmembrane</keyword>
<sequence length="388" mass="41750">MVHAEIVHRRPKIFRCTAPEDTVAETNTSPSPAQDQSPKHPMLRRILLIVGPVVAIAIGLWIYFSGGQYVSEDDSYVGAAAVAITPQVSGQVIRVAVGPNQPVKEGDLLFEIDPQPFQIELDQAKANLAQASEKLAGLVLTYKQQLASVAQAKDDVTFAQEQFNRVSALVHDKFEARAQFDQAERALQVAKQEQNAAASAAAATLAQLGGTLDKPLQQHASYLAAKAEVELAERNVRLTRVLAPFAGTVTQVENIQPGSFLAVGDPAFTLIGADAWVNSNIKETDLTHIKVGDPATVVLDSYPDQPLQGEVQSITPASGSVFALLPAQNASGNWVKVVQRMPVRIKITKPHPDVVMRDGGSATVTINTGYHRTFATLWRDLTGMVGID</sequence>
<dbReference type="Gene3D" id="2.40.30.170">
    <property type="match status" value="1"/>
</dbReference>
<organism evidence="6">
    <name type="scientific">Brucella pinnipedialis M292/94/1</name>
    <dbReference type="NCBI Taxonomy" id="520462"/>
    <lineage>
        <taxon>Bacteria</taxon>
        <taxon>Pseudomonadati</taxon>
        <taxon>Pseudomonadota</taxon>
        <taxon>Alphaproteobacteria</taxon>
        <taxon>Hyphomicrobiales</taxon>
        <taxon>Brucellaceae</taxon>
        <taxon>Brucella/Ochrobactrum group</taxon>
        <taxon>Brucella</taxon>
    </lineage>
</organism>
<reference evidence="6" key="1">
    <citation type="submission" date="2009-01" db="EMBL/GenBank/DDBJ databases">
        <title>The Genome Sequence of Brucella pinnipedialis M292/94/1.</title>
        <authorList>
            <consortium name="The Broad Institute Genome Sequencing Platform"/>
            <person name="Ward D."/>
            <person name="Young S.K."/>
            <person name="Kodira C.D."/>
            <person name="Zeng Q."/>
            <person name="Koehrsen M."/>
            <person name="Alvarado L."/>
            <person name="Berlin A."/>
            <person name="Borenstein D."/>
            <person name="Chen Z."/>
            <person name="Engels R."/>
            <person name="Freedman E."/>
            <person name="Gellesch M."/>
            <person name="Goldberg J."/>
            <person name="Griggs A."/>
            <person name="Gujja S."/>
            <person name="Heiman D."/>
            <person name="Hepburn T."/>
            <person name="Howarth C."/>
            <person name="Jen D."/>
            <person name="Larson L."/>
            <person name="Lewis B."/>
            <person name="Mehta T."/>
            <person name="Park D."/>
            <person name="Pearson M."/>
            <person name="Roberts A."/>
            <person name="Saif S."/>
            <person name="Shea T."/>
            <person name="Shenoy N."/>
            <person name="Sisk P."/>
            <person name="Stolte C."/>
            <person name="Sykes S."/>
            <person name="Walk T."/>
            <person name="White J."/>
            <person name="Yandava C."/>
            <person name="Whatmore A.M."/>
            <person name="Perrett L.L."/>
            <person name="O'Callaghan D."/>
            <person name="Nusbaum C."/>
            <person name="Galagan J."/>
            <person name="Birren B."/>
        </authorList>
    </citation>
    <scope>NUCLEOTIDE SEQUENCE [LARGE SCALE GENOMIC DNA]</scope>
    <source>
        <strain evidence="6">M292/94/1</strain>
    </source>
</reference>
<dbReference type="Pfam" id="PF25917">
    <property type="entry name" value="BSH_RND"/>
    <property type="match status" value="1"/>
</dbReference>
<evidence type="ECO:0000313" key="6">
    <source>
        <dbReference type="EMBL" id="EEZ31186.1"/>
    </source>
</evidence>
<comment type="subcellular location">
    <subcellularLocation>
        <location evidence="1">Cell envelope</location>
    </subcellularLocation>
</comment>
<proteinExistence type="predicted"/>
<dbReference type="Pfam" id="PF25963">
    <property type="entry name" value="Beta-barrel_AAEA"/>
    <property type="match status" value="1"/>
</dbReference>
<dbReference type="InterPro" id="IPR058625">
    <property type="entry name" value="MdtA-like_BSH"/>
</dbReference>
<gene>
    <name evidence="6" type="ORF">BALG_01306</name>
</gene>
<feature type="region of interest" description="Disordered" evidence="2">
    <location>
        <begin position="18"/>
        <end position="38"/>
    </location>
</feature>
<feature type="transmembrane region" description="Helical" evidence="3">
    <location>
        <begin position="46"/>
        <end position="64"/>
    </location>
</feature>
<dbReference type="GO" id="GO:0055085">
    <property type="term" value="P:transmembrane transport"/>
    <property type="evidence" value="ECO:0007669"/>
    <property type="project" value="InterPro"/>
</dbReference>
<dbReference type="PANTHER" id="PTHR30386:SF19">
    <property type="entry name" value="MULTIDRUG EXPORT PROTEIN EMRA-RELATED"/>
    <property type="match status" value="1"/>
</dbReference>
<feature type="compositionally biased region" description="Polar residues" evidence="2">
    <location>
        <begin position="24"/>
        <end position="36"/>
    </location>
</feature>
<dbReference type="EMBL" id="EQ999546">
    <property type="protein sequence ID" value="EEZ31186.1"/>
    <property type="molecule type" value="Genomic_DNA"/>
</dbReference>
<evidence type="ECO:0000256" key="3">
    <source>
        <dbReference type="SAM" id="Phobius"/>
    </source>
</evidence>
<keyword evidence="3" id="KW-0472">Membrane</keyword>
<keyword evidence="3" id="KW-1133">Transmembrane helix</keyword>
<feature type="domain" description="Multidrug resistance protein MdtA-like barrel-sandwich hybrid" evidence="4">
    <location>
        <begin position="82"/>
        <end position="269"/>
    </location>
</feature>
<name>A0A0E1X4T5_9HYPH</name>
<feature type="domain" description="p-hydroxybenzoic acid efflux pump subunit AaeA-like beta-barrel" evidence="5">
    <location>
        <begin position="277"/>
        <end position="367"/>
    </location>
</feature>
<accession>A0A0E1X4T5</accession>
<evidence type="ECO:0000256" key="2">
    <source>
        <dbReference type="SAM" id="MobiDB-lite"/>
    </source>
</evidence>
<dbReference type="InterPro" id="IPR050739">
    <property type="entry name" value="MFP"/>
</dbReference>
<dbReference type="InterPro" id="IPR058634">
    <property type="entry name" value="AaeA-lik-b-barrel"/>
</dbReference>
<evidence type="ECO:0000259" key="4">
    <source>
        <dbReference type="Pfam" id="PF25917"/>
    </source>
</evidence>
<dbReference type="HOGENOM" id="CLU_018816_15_1_5"/>
<dbReference type="Gene3D" id="2.40.50.100">
    <property type="match status" value="1"/>
</dbReference>
<evidence type="ECO:0000259" key="5">
    <source>
        <dbReference type="Pfam" id="PF25963"/>
    </source>
</evidence>
<dbReference type="SUPFAM" id="SSF111369">
    <property type="entry name" value="HlyD-like secretion proteins"/>
    <property type="match status" value="1"/>
</dbReference>
<evidence type="ECO:0000256" key="1">
    <source>
        <dbReference type="ARBA" id="ARBA00004196"/>
    </source>
</evidence>
<protein>
    <submittedName>
        <fullName evidence="6">Efflux pump protein</fullName>
    </submittedName>
</protein>
<dbReference type="AlphaFoldDB" id="A0A0E1X4T5"/>
<dbReference type="SMR" id="A0A0E1X4T5"/>
<dbReference type="Proteomes" id="UP000004659">
    <property type="component" value="Unassembled WGS sequence"/>
</dbReference>
<dbReference type="GO" id="GO:0030313">
    <property type="term" value="C:cell envelope"/>
    <property type="evidence" value="ECO:0007669"/>
    <property type="project" value="UniProtKB-SubCell"/>
</dbReference>
<dbReference type="PANTHER" id="PTHR30386">
    <property type="entry name" value="MEMBRANE FUSION SUBUNIT OF EMRAB-TOLC MULTIDRUG EFFLUX PUMP"/>
    <property type="match status" value="1"/>
</dbReference>